<comment type="caution">
    <text evidence="8">The sequence shown here is derived from an EMBL/GenBank/DDBJ whole genome shotgun (WGS) entry which is preliminary data.</text>
</comment>
<dbReference type="Pfam" id="PF22848">
    <property type="entry name" value="ASD1_dom"/>
    <property type="match status" value="1"/>
</dbReference>
<dbReference type="AlphaFoldDB" id="A0A835K2M1"/>
<accession>A0A835K2M1</accession>
<organism evidence="8 9">
    <name type="scientific">Salix dunnii</name>
    <dbReference type="NCBI Taxonomy" id="1413687"/>
    <lineage>
        <taxon>Eukaryota</taxon>
        <taxon>Viridiplantae</taxon>
        <taxon>Streptophyta</taxon>
        <taxon>Embryophyta</taxon>
        <taxon>Tracheophyta</taxon>
        <taxon>Spermatophyta</taxon>
        <taxon>Magnoliopsida</taxon>
        <taxon>eudicotyledons</taxon>
        <taxon>Gunneridae</taxon>
        <taxon>Pentapetalae</taxon>
        <taxon>rosids</taxon>
        <taxon>fabids</taxon>
        <taxon>Malpighiales</taxon>
        <taxon>Salicaceae</taxon>
        <taxon>Saliceae</taxon>
        <taxon>Salix</taxon>
    </lineage>
</organism>
<keyword evidence="5" id="KW-0378">Hydrolase</keyword>
<evidence type="ECO:0000256" key="4">
    <source>
        <dbReference type="ARBA" id="ARBA00022729"/>
    </source>
</evidence>
<dbReference type="OrthoDB" id="406864at2759"/>
<evidence type="ECO:0000256" key="1">
    <source>
        <dbReference type="ARBA" id="ARBA00001462"/>
    </source>
</evidence>
<evidence type="ECO:0000259" key="7">
    <source>
        <dbReference type="SMART" id="SM00813"/>
    </source>
</evidence>
<dbReference type="InterPro" id="IPR017853">
    <property type="entry name" value="GH"/>
</dbReference>
<dbReference type="EC" id="3.2.1.55" evidence="3"/>
<keyword evidence="6" id="KW-0325">Glycoprotein</keyword>
<evidence type="ECO:0000256" key="3">
    <source>
        <dbReference type="ARBA" id="ARBA00012670"/>
    </source>
</evidence>
<dbReference type="Gene3D" id="3.20.20.80">
    <property type="entry name" value="Glycosidases"/>
    <property type="match status" value="1"/>
</dbReference>
<dbReference type="PANTHER" id="PTHR31776:SF0">
    <property type="entry name" value="ALPHA-L-ARABINOFURANOSIDASE 1"/>
    <property type="match status" value="1"/>
</dbReference>
<comment type="similarity">
    <text evidence="2">Belongs to the glycosyl hydrolase 51 family.</text>
</comment>
<keyword evidence="4" id="KW-0732">Signal</keyword>
<dbReference type="Proteomes" id="UP000657918">
    <property type="component" value="Unassembled WGS sequence"/>
</dbReference>
<feature type="domain" description="Alpha-L-arabinofuranosidase C-terminal" evidence="7">
    <location>
        <begin position="158"/>
        <end position="334"/>
    </location>
</feature>
<dbReference type="SUPFAM" id="SSF51445">
    <property type="entry name" value="(Trans)glycosidases"/>
    <property type="match status" value="1"/>
</dbReference>
<evidence type="ECO:0000256" key="2">
    <source>
        <dbReference type="ARBA" id="ARBA00007186"/>
    </source>
</evidence>
<dbReference type="InterPro" id="IPR055235">
    <property type="entry name" value="ASD1_cat"/>
</dbReference>
<dbReference type="PANTHER" id="PTHR31776">
    <property type="entry name" value="ALPHA-L-ARABINOFURANOSIDASE 1"/>
    <property type="match status" value="1"/>
</dbReference>
<keyword evidence="9" id="KW-1185">Reference proteome</keyword>
<evidence type="ECO:0000313" key="8">
    <source>
        <dbReference type="EMBL" id="KAF9679482.1"/>
    </source>
</evidence>
<evidence type="ECO:0000256" key="6">
    <source>
        <dbReference type="ARBA" id="ARBA00023180"/>
    </source>
</evidence>
<dbReference type="Pfam" id="PF06964">
    <property type="entry name" value="Alpha-L-AF_C"/>
    <property type="match status" value="1"/>
</dbReference>
<proteinExistence type="inferred from homology"/>
<dbReference type="InterPro" id="IPR010720">
    <property type="entry name" value="Alpha-L-AF_C"/>
</dbReference>
<dbReference type="Gene3D" id="2.60.40.1180">
    <property type="entry name" value="Golgi alpha-mannosidase II"/>
    <property type="match status" value="1"/>
</dbReference>
<dbReference type="EMBL" id="JADGMS010000006">
    <property type="protein sequence ID" value="KAF9679482.1"/>
    <property type="molecule type" value="Genomic_DNA"/>
</dbReference>
<dbReference type="InterPro" id="IPR013780">
    <property type="entry name" value="Glyco_hydro_b"/>
</dbReference>
<name>A0A835K2M1_9ROSI</name>
<gene>
    <name evidence="8" type="ORF">SADUNF_Sadunf06G0019500</name>
</gene>
<dbReference type="InterPro" id="IPR051563">
    <property type="entry name" value="Glycosyl_Hydrolase_51"/>
</dbReference>
<evidence type="ECO:0000313" key="9">
    <source>
        <dbReference type="Proteomes" id="UP000657918"/>
    </source>
</evidence>
<dbReference type="GO" id="GO:0046556">
    <property type="term" value="F:alpha-L-arabinofuranosidase activity"/>
    <property type="evidence" value="ECO:0007669"/>
    <property type="project" value="UniProtKB-EC"/>
</dbReference>
<sequence length="336" mass="38179">MPSSIMESPIWTDSSATVHCREIRKNNAVGILRNGKRGGCFVEGEWLRNAFRWKESIGPWEERPGHFGDVWMYWTDDGLGYFEFLQLSEDLGARPIWVFNNGISHRDEVDTTTVAPFEALDGLEFARGASDSKWGSVRAAMGHPEPFDLKYVAVGNEDCWKKNYRDERIRKFQFLRPLFLHCSDIVEMASYATLFVNANDRRWNPDAIVFNSSMHYGTPSYWVQKFFRESSGATLLDAKLQTNSSSLVASAITWTSSVDGETYLRIKIVNFGDRQVSLKVSVDGLGLNSLLSGSTKTVLTSSNVMDENSFTDPNKNLQQPEEIQKPEEIQRFNVVR</sequence>
<protein>
    <recommendedName>
        <fullName evidence="3">non-reducing end alpha-L-arabinofuranosidase</fullName>
        <ecNumber evidence="3">3.2.1.55</ecNumber>
    </recommendedName>
</protein>
<comment type="catalytic activity">
    <reaction evidence="1">
        <text>Hydrolysis of terminal non-reducing alpha-L-arabinofuranoside residues in alpha-L-arabinosides.</text>
        <dbReference type="EC" id="3.2.1.55"/>
    </reaction>
</comment>
<dbReference type="GO" id="GO:0046373">
    <property type="term" value="P:L-arabinose metabolic process"/>
    <property type="evidence" value="ECO:0007669"/>
    <property type="project" value="InterPro"/>
</dbReference>
<evidence type="ECO:0000256" key="5">
    <source>
        <dbReference type="ARBA" id="ARBA00022801"/>
    </source>
</evidence>
<reference evidence="8 9" key="1">
    <citation type="submission" date="2020-10" db="EMBL/GenBank/DDBJ databases">
        <title>Plant Genome Project.</title>
        <authorList>
            <person name="Zhang R.-G."/>
        </authorList>
    </citation>
    <scope>NUCLEOTIDE SEQUENCE [LARGE SCALE GENOMIC DNA]</scope>
    <source>
        <strain evidence="8">FAFU-HL-1</strain>
        <tissue evidence="8">Leaf</tissue>
    </source>
</reference>
<dbReference type="SMART" id="SM00813">
    <property type="entry name" value="Alpha-L-AF_C"/>
    <property type="match status" value="1"/>
</dbReference>